<dbReference type="Proteomes" id="UP001318040">
    <property type="component" value="Chromosome 10"/>
</dbReference>
<feature type="domain" description="Rho-GAP" evidence="9">
    <location>
        <begin position="703"/>
        <end position="892"/>
    </location>
</feature>
<proteinExistence type="predicted"/>
<dbReference type="FunFam" id="1.10.555.10:FF:000003">
    <property type="entry name" value="Putative rho GTPase-activating protein 12"/>
    <property type="match status" value="1"/>
</dbReference>
<dbReference type="GO" id="GO:0005096">
    <property type="term" value="F:GTPase activator activity"/>
    <property type="evidence" value="ECO:0007669"/>
    <property type="project" value="UniProtKB-KW"/>
</dbReference>
<dbReference type="GO" id="GO:0005737">
    <property type="term" value="C:cytoplasm"/>
    <property type="evidence" value="ECO:0007669"/>
    <property type="project" value="TreeGrafter"/>
</dbReference>
<feature type="compositionally biased region" description="Polar residues" evidence="5">
    <location>
        <begin position="228"/>
        <end position="238"/>
    </location>
</feature>
<feature type="region of interest" description="Disordered" evidence="5">
    <location>
        <begin position="481"/>
        <end position="501"/>
    </location>
</feature>
<sequence>MERKTAAAAARAETGKHRGGAGAETSTTVKAIYDYEYTNANGRRIVMVEGDVYHLVQKRNDEWWQVRKPGEPSPFYVPVVYVVELTADCDSPAAVAQSENPQGDARGVKEDPGTRDDRHVDAKEGKRVMSLEGQDHEQESSSGSISEAGRLSCDGSSPGIPMMECEQSVKSRNRSLRCSSSGNSVSDAREFFGNYSSTRSKSTVSDTSSSKTSLKTRLLSATEDSEVFDTSSPTNGEGSTKDLVERADFLDNDDDGDDQSVGSARTSKSPHASLNDDVDGPAESPLYANLGCRLGDDLREAPGRPPVGEEALRAVDGWEEHWDDGAGRIFFFNPASGETSWKPPRRAMSVLTGDLLTEECKDEQLYSEITYSDATVPHGWQEIMGTDGNVLYINEETQEQWTRCVDTSTGSVYFYNEMTNQSSWDLPKGGFASEPDEATYECLRDFARHTLAPPIALGHELPTVERSKSFSSANRDSLVKPLGAEHKDKGHRRSRSGNFNVSDYLTPVTNKTIKQGTLNKAKIVEGGKKLRKSWSNVFVTLTTSTISFKESGPGWKLASMSTKGLHAVCLRGARIEVVRDKSSKKNVMQMTTVSEDVYLLQSDKEENVNQWLQEIHKVTQNLLPNSSNDDSDSKLAAHDEVTSLPKIQPSITRSSNRESRFLHLGRRVSTLDNKNKLKNLISRRPTRQALEEKGIIKEQVFGCPLQTLCEREGSAVPNFARLSVQCVERKGLQVDGIYRVSGNLATIQKLRFIVDHEEKLDLEEPQWDDVHVITGALKMFFRELPEPLFPFKFFPHFINAIKIKDYAEKIRCMGKLIAILPPTNRETMKLLFNHLATVVAHGKTNRMSVQNLAIVFGPTLLRPEQEVGHFAVHMVYQNQIVEHILTEHKTFFPK</sequence>
<feature type="compositionally biased region" description="Polar residues" evidence="5">
    <location>
        <begin position="260"/>
        <end position="272"/>
    </location>
</feature>
<dbReference type="InterPro" id="IPR050729">
    <property type="entry name" value="Rho-GAP"/>
</dbReference>
<dbReference type="GeneID" id="116940852"/>
<dbReference type="KEGG" id="pmrn:116940852"/>
<organism evidence="10 11">
    <name type="scientific">Petromyzon marinus</name>
    <name type="common">Sea lamprey</name>
    <dbReference type="NCBI Taxonomy" id="7757"/>
    <lineage>
        <taxon>Eukaryota</taxon>
        <taxon>Metazoa</taxon>
        <taxon>Chordata</taxon>
        <taxon>Craniata</taxon>
        <taxon>Vertebrata</taxon>
        <taxon>Cyclostomata</taxon>
        <taxon>Hyperoartia</taxon>
        <taxon>Petromyzontiformes</taxon>
        <taxon>Petromyzontidae</taxon>
        <taxon>Petromyzon</taxon>
    </lineage>
</organism>
<gene>
    <name evidence="11" type="primary">LOC116940852</name>
</gene>
<dbReference type="SUPFAM" id="SSF50044">
    <property type="entry name" value="SH3-domain"/>
    <property type="match status" value="1"/>
</dbReference>
<dbReference type="PROSITE" id="PS50238">
    <property type="entry name" value="RHOGAP"/>
    <property type="match status" value="1"/>
</dbReference>
<evidence type="ECO:0000256" key="4">
    <source>
        <dbReference type="PROSITE-ProRule" id="PRU00192"/>
    </source>
</evidence>
<dbReference type="PROSITE" id="PS50002">
    <property type="entry name" value="SH3"/>
    <property type="match status" value="1"/>
</dbReference>
<dbReference type="SUPFAM" id="SSF48350">
    <property type="entry name" value="GTPase activation domain, GAP"/>
    <property type="match status" value="1"/>
</dbReference>
<dbReference type="InterPro" id="IPR004018">
    <property type="entry name" value="RPEL_repeat"/>
</dbReference>
<evidence type="ECO:0000259" key="9">
    <source>
        <dbReference type="PROSITE" id="PS50238"/>
    </source>
</evidence>
<evidence type="ECO:0000259" key="8">
    <source>
        <dbReference type="PROSITE" id="PS50020"/>
    </source>
</evidence>
<dbReference type="GO" id="GO:0007165">
    <property type="term" value="P:signal transduction"/>
    <property type="evidence" value="ECO:0007669"/>
    <property type="project" value="InterPro"/>
</dbReference>
<dbReference type="PANTHER" id="PTHR23176:SF129">
    <property type="entry name" value="RHO GTPASE ACTIVATING PROTEIN AT 16F, ISOFORM E-RELATED"/>
    <property type="match status" value="1"/>
</dbReference>
<dbReference type="SUPFAM" id="SSF50729">
    <property type="entry name" value="PH domain-like"/>
    <property type="match status" value="1"/>
</dbReference>
<evidence type="ECO:0000259" key="6">
    <source>
        <dbReference type="PROSITE" id="PS50002"/>
    </source>
</evidence>
<dbReference type="Pfam" id="PF00397">
    <property type="entry name" value="WW"/>
    <property type="match status" value="2"/>
</dbReference>
<evidence type="ECO:0000256" key="5">
    <source>
        <dbReference type="SAM" id="MobiDB-lite"/>
    </source>
</evidence>
<dbReference type="SUPFAM" id="SSF51045">
    <property type="entry name" value="WW domain"/>
    <property type="match status" value="2"/>
</dbReference>
<dbReference type="AlphaFoldDB" id="A0AAJ7SWN6"/>
<dbReference type="CDD" id="cd00201">
    <property type="entry name" value="WW"/>
    <property type="match status" value="2"/>
</dbReference>
<evidence type="ECO:0000256" key="3">
    <source>
        <dbReference type="ARBA" id="ARBA00022737"/>
    </source>
</evidence>
<keyword evidence="1 4" id="KW-0728">SH3 domain</keyword>
<feature type="region of interest" description="Disordered" evidence="5">
    <location>
        <begin position="1"/>
        <end position="24"/>
    </location>
</feature>
<evidence type="ECO:0000256" key="2">
    <source>
        <dbReference type="ARBA" id="ARBA00022468"/>
    </source>
</evidence>
<reference evidence="11" key="1">
    <citation type="submission" date="2025-08" db="UniProtKB">
        <authorList>
            <consortium name="RefSeq"/>
        </authorList>
    </citation>
    <scope>IDENTIFICATION</scope>
    <source>
        <tissue evidence="11">Sperm</tissue>
    </source>
</reference>
<dbReference type="PROSITE" id="PS01159">
    <property type="entry name" value="WW_DOMAIN_1"/>
    <property type="match status" value="2"/>
</dbReference>
<evidence type="ECO:0000313" key="10">
    <source>
        <dbReference type="Proteomes" id="UP001318040"/>
    </source>
</evidence>
<keyword evidence="3" id="KW-0677">Repeat</keyword>
<dbReference type="Gene3D" id="2.30.29.30">
    <property type="entry name" value="Pleckstrin-homology domain (PH domain)/Phosphotyrosine-binding domain (PTB)"/>
    <property type="match status" value="1"/>
</dbReference>
<feature type="compositionally biased region" description="Low complexity" evidence="5">
    <location>
        <begin position="196"/>
        <end position="220"/>
    </location>
</feature>
<protein>
    <submittedName>
        <fullName evidence="11">Rho GTPase-activating protein 9-like isoform X1</fullName>
    </submittedName>
</protein>
<feature type="domain" description="PH" evidence="7">
    <location>
        <begin position="511"/>
        <end position="620"/>
    </location>
</feature>
<feature type="domain" description="SH3" evidence="6">
    <location>
        <begin position="24"/>
        <end position="87"/>
    </location>
</feature>
<dbReference type="Pfam" id="PF00018">
    <property type="entry name" value="SH3_1"/>
    <property type="match status" value="1"/>
</dbReference>
<dbReference type="InterPro" id="IPR001202">
    <property type="entry name" value="WW_dom"/>
</dbReference>
<feature type="compositionally biased region" description="Polar residues" evidence="5">
    <location>
        <begin position="176"/>
        <end position="186"/>
    </location>
</feature>
<dbReference type="SMART" id="SM00324">
    <property type="entry name" value="RhoGAP"/>
    <property type="match status" value="1"/>
</dbReference>
<dbReference type="InterPro" id="IPR000198">
    <property type="entry name" value="RhoGAP_dom"/>
</dbReference>
<feature type="compositionally biased region" description="Low complexity" evidence="5">
    <location>
        <begin position="1"/>
        <end position="12"/>
    </location>
</feature>
<dbReference type="Pfam" id="PF00169">
    <property type="entry name" value="PH"/>
    <property type="match status" value="1"/>
</dbReference>
<keyword evidence="10" id="KW-1185">Reference proteome</keyword>
<dbReference type="InterPro" id="IPR011993">
    <property type="entry name" value="PH-like_dom_sf"/>
</dbReference>
<dbReference type="PANTHER" id="PTHR23176">
    <property type="entry name" value="RHO/RAC/CDC GTPASE-ACTIVATING PROTEIN"/>
    <property type="match status" value="1"/>
</dbReference>
<dbReference type="SMART" id="SM00456">
    <property type="entry name" value="WW"/>
    <property type="match status" value="2"/>
</dbReference>
<dbReference type="RefSeq" id="XP_032807013.1">
    <property type="nucleotide sequence ID" value="XM_032951122.1"/>
</dbReference>
<dbReference type="SMART" id="SM00233">
    <property type="entry name" value="PH"/>
    <property type="match status" value="1"/>
</dbReference>
<dbReference type="PROSITE" id="PS50003">
    <property type="entry name" value="PH_DOMAIN"/>
    <property type="match status" value="1"/>
</dbReference>
<evidence type="ECO:0000259" key="7">
    <source>
        <dbReference type="PROSITE" id="PS50003"/>
    </source>
</evidence>
<dbReference type="Pfam" id="PF00620">
    <property type="entry name" value="RhoGAP"/>
    <property type="match status" value="1"/>
</dbReference>
<dbReference type="CDD" id="cd04403">
    <property type="entry name" value="RhoGAP_ARHGAP27_15_12_9"/>
    <property type="match status" value="1"/>
</dbReference>
<keyword evidence="2" id="KW-0343">GTPase activation</keyword>
<feature type="domain" description="WW" evidence="8">
    <location>
        <begin position="316"/>
        <end position="346"/>
    </location>
</feature>
<dbReference type="InterPro" id="IPR036020">
    <property type="entry name" value="WW_dom_sf"/>
</dbReference>
<dbReference type="Gene3D" id="2.30.30.40">
    <property type="entry name" value="SH3 Domains"/>
    <property type="match status" value="1"/>
</dbReference>
<accession>A0AAJ7SWN6</accession>
<name>A0AAJ7SWN6_PETMA</name>
<feature type="compositionally biased region" description="Basic and acidic residues" evidence="5">
    <location>
        <begin position="106"/>
        <end position="139"/>
    </location>
</feature>
<feature type="compositionally biased region" description="Basic and acidic residues" evidence="5">
    <location>
        <begin position="239"/>
        <end position="249"/>
    </location>
</feature>
<dbReference type="Pfam" id="PF02755">
    <property type="entry name" value="RPEL"/>
    <property type="match status" value="1"/>
</dbReference>
<evidence type="ECO:0000256" key="1">
    <source>
        <dbReference type="ARBA" id="ARBA00022443"/>
    </source>
</evidence>
<dbReference type="InterPro" id="IPR001849">
    <property type="entry name" value="PH_domain"/>
</dbReference>
<dbReference type="Gene3D" id="2.20.70.10">
    <property type="match status" value="2"/>
</dbReference>
<dbReference type="Gene3D" id="1.10.555.10">
    <property type="entry name" value="Rho GTPase activation protein"/>
    <property type="match status" value="1"/>
</dbReference>
<dbReference type="InterPro" id="IPR036028">
    <property type="entry name" value="SH3-like_dom_sf"/>
</dbReference>
<dbReference type="InterPro" id="IPR001452">
    <property type="entry name" value="SH3_domain"/>
</dbReference>
<feature type="region of interest" description="Disordered" evidence="5">
    <location>
        <begin position="93"/>
        <end position="282"/>
    </location>
</feature>
<dbReference type="InterPro" id="IPR008936">
    <property type="entry name" value="Rho_GTPase_activation_prot"/>
</dbReference>
<dbReference type="PROSITE" id="PS50020">
    <property type="entry name" value="WW_DOMAIN_2"/>
    <property type="match status" value="2"/>
</dbReference>
<dbReference type="SMART" id="SM00326">
    <property type="entry name" value="SH3"/>
    <property type="match status" value="1"/>
</dbReference>
<evidence type="ECO:0000313" key="11">
    <source>
        <dbReference type="RefSeq" id="XP_032807013.1"/>
    </source>
</evidence>
<feature type="domain" description="WW" evidence="8">
    <location>
        <begin position="395"/>
        <end position="429"/>
    </location>
</feature>